<organism evidence="1 2">
    <name type="scientific">Paenibacillus alvei</name>
    <name type="common">Bacillus alvei</name>
    <dbReference type="NCBI Taxonomy" id="44250"/>
    <lineage>
        <taxon>Bacteria</taxon>
        <taxon>Bacillati</taxon>
        <taxon>Bacillota</taxon>
        <taxon>Bacilli</taxon>
        <taxon>Bacillales</taxon>
        <taxon>Paenibacillaceae</taxon>
        <taxon>Paenibacillus</taxon>
    </lineage>
</organism>
<name>A0A383RAQ2_PAEAL</name>
<evidence type="ECO:0000313" key="1">
    <source>
        <dbReference type="EMBL" id="SYX84195.1"/>
    </source>
</evidence>
<accession>A0A383RAQ2</accession>
<dbReference type="EMBL" id="LS992241">
    <property type="protein sequence ID" value="SYX84195.1"/>
    <property type="molecule type" value="Genomic_DNA"/>
</dbReference>
<dbReference type="AlphaFoldDB" id="A0A383RAQ2"/>
<protein>
    <submittedName>
        <fullName evidence="1">Uncharacterized protein</fullName>
    </submittedName>
</protein>
<sequence>MSVSLSSFGTIKSVYRLSQLYTVEICVTGYIFVYSQTNLTCKKTIHVLGSKCVSYFYICSLKRKKSFLY</sequence>
<dbReference type="Proteomes" id="UP000304148">
    <property type="component" value="Chromosome"/>
</dbReference>
<gene>
    <name evidence="1" type="ORF">PBLR_12617</name>
</gene>
<reference evidence="2" key="1">
    <citation type="submission" date="2018-08" db="EMBL/GenBank/DDBJ databases">
        <authorList>
            <person name="Chevrot R."/>
        </authorList>
    </citation>
    <scope>NUCLEOTIDE SEQUENCE [LARGE SCALE GENOMIC DNA]</scope>
</reference>
<evidence type="ECO:0000313" key="2">
    <source>
        <dbReference type="Proteomes" id="UP000304148"/>
    </source>
</evidence>
<proteinExistence type="predicted"/>